<dbReference type="KEGG" id="pfp:PFL1_03211"/>
<accession>A0A061HFR3</accession>
<reference evidence="8 9" key="1">
    <citation type="journal article" date="2013" name="Plant Cell">
        <title>The transition from a phytopathogenic smut ancestor to an anamorphic biocontrol agent deciphered by comparative whole-genome analysis.</title>
        <authorList>
            <person name="Lefebvre F."/>
            <person name="Joly D.L."/>
            <person name="Labbe C."/>
            <person name="Teichmann B."/>
            <person name="Linning R."/>
            <person name="Belzile F."/>
            <person name="Bakkeren G."/>
            <person name="Belanger R.R."/>
        </authorList>
    </citation>
    <scope>NUCLEOTIDE SEQUENCE [LARGE SCALE GENOMIC DNA]</scope>
    <source>
        <strain evidence="8 9">PF-1</strain>
    </source>
</reference>
<evidence type="ECO:0000256" key="3">
    <source>
        <dbReference type="ARBA" id="ARBA00022692"/>
    </source>
</evidence>
<protein>
    <recommendedName>
        <fullName evidence="7">Transmembrane 9 superfamily member</fullName>
    </recommendedName>
</protein>
<feature type="transmembrane region" description="Helical" evidence="7">
    <location>
        <begin position="462"/>
        <end position="485"/>
    </location>
</feature>
<comment type="subcellular location">
    <subcellularLocation>
        <location evidence="1">Membrane</location>
        <topology evidence="1">Multi-pass membrane protein</topology>
    </subcellularLocation>
</comment>
<proteinExistence type="inferred from homology"/>
<keyword evidence="3 7" id="KW-0812">Transmembrane</keyword>
<evidence type="ECO:0000256" key="1">
    <source>
        <dbReference type="ARBA" id="ARBA00004141"/>
    </source>
</evidence>
<keyword evidence="4" id="KW-0732">Signal</keyword>
<feature type="transmembrane region" description="Helical" evidence="7">
    <location>
        <begin position="389"/>
        <end position="409"/>
    </location>
</feature>
<dbReference type="Pfam" id="PF02990">
    <property type="entry name" value="EMP70"/>
    <property type="match status" value="1"/>
</dbReference>
<dbReference type="PANTHER" id="PTHR10766">
    <property type="entry name" value="TRANSMEMBRANE 9 SUPERFAMILY PROTEIN"/>
    <property type="match status" value="1"/>
</dbReference>
<evidence type="ECO:0000256" key="2">
    <source>
        <dbReference type="ARBA" id="ARBA00005227"/>
    </source>
</evidence>
<dbReference type="GO" id="GO:0007034">
    <property type="term" value="P:vacuolar transport"/>
    <property type="evidence" value="ECO:0007669"/>
    <property type="project" value="TreeGrafter"/>
</dbReference>
<keyword evidence="5 7" id="KW-1133">Transmembrane helix</keyword>
<dbReference type="EMBL" id="KE361631">
    <property type="protein sequence ID" value="EPQ29456.1"/>
    <property type="molecule type" value="Genomic_DNA"/>
</dbReference>
<feature type="transmembrane region" description="Helical" evidence="7">
    <location>
        <begin position="586"/>
        <end position="605"/>
    </location>
</feature>
<evidence type="ECO:0000313" key="9">
    <source>
        <dbReference type="Proteomes" id="UP000053664"/>
    </source>
</evidence>
<dbReference type="RefSeq" id="XP_007878917.1">
    <property type="nucleotide sequence ID" value="XM_007880726.1"/>
</dbReference>
<dbReference type="AlphaFoldDB" id="A0A061HFR3"/>
<dbReference type="Proteomes" id="UP000053664">
    <property type="component" value="Unassembled WGS sequence"/>
</dbReference>
<feature type="transmembrane region" description="Helical" evidence="7">
    <location>
        <begin position="517"/>
        <end position="540"/>
    </location>
</feature>
<keyword evidence="6 7" id="KW-0472">Membrane</keyword>
<evidence type="ECO:0000256" key="4">
    <source>
        <dbReference type="ARBA" id="ARBA00022729"/>
    </source>
</evidence>
<organism evidence="8 9">
    <name type="scientific">Pseudozyma flocculosa PF-1</name>
    <dbReference type="NCBI Taxonomy" id="1277687"/>
    <lineage>
        <taxon>Eukaryota</taxon>
        <taxon>Fungi</taxon>
        <taxon>Dikarya</taxon>
        <taxon>Basidiomycota</taxon>
        <taxon>Ustilaginomycotina</taxon>
        <taxon>Ustilaginomycetes</taxon>
        <taxon>Ustilaginales</taxon>
        <taxon>Ustilaginaceae</taxon>
        <taxon>Pseudozyma</taxon>
    </lineage>
</organism>
<feature type="transmembrane region" description="Helical" evidence="7">
    <location>
        <begin position="430"/>
        <end position="450"/>
    </location>
</feature>
<sequence>MTAIEERPRRGRGRRCALLQRTLAATTTALVALTLAQLPTAANAWYLPGSAPRSYRKGDPVPFTVNALEAKAFTSQVKSVLMYDYYDPRFQFCAPDGGPKPESEGLGSVLFGDRIYNSPVRAAMLQDQTCNELCRVRLTPDHANFINDRIREEYAVNWMVDGLPVAESRKEVKTHEEFLSTGFALGRLLDEHFNPYDPPALNNHFDIYIDYHQRAPNEYRVVGAKIYPLTIDSLRGVGANQQPNCKAAGSVQLSNASTTDVAYTYNIYWKQSDTPWATRWDAYLKVFDPRIHWFSLVNSVVIVAFLCIMVGMILMRSVSRDINRYNAIDLTEDVQEDFGWKLVHGEVFRPPRHPMLLSVLVGSGSQLVAMAAVTLVFALLGFLSPSNRGSLGTVMIVTWTLFGSIAGYVSSKTYASLGGDNWKKTIFLTATLFPVAVFAIVNLLNYFLIFSGSSGAVPFGTFFALIALWFLISVPLTLLGSVVGIRRGGFQHPVKVNSIPRQIPHQQTWYLRPLPSALMAGMLTFASGFLEIFFILNSMFGTKVYYAFGFLALAFIITGITTATVTILFTYFHLCAEDYRWHWRSFITGGAGGFWLFAYGLFFWTSRLELPGTANKVLFLGYLTILSSLFFALFGAVGFLATYASLRRIYSAIRVD</sequence>
<gene>
    <name evidence="8" type="ORF">PFL1_03211</name>
</gene>
<dbReference type="GO" id="GO:0072657">
    <property type="term" value="P:protein localization to membrane"/>
    <property type="evidence" value="ECO:0007669"/>
    <property type="project" value="TreeGrafter"/>
</dbReference>
<comment type="similarity">
    <text evidence="2 7">Belongs to the nonaspanin (TM9SF) (TC 9.A.2) family.</text>
</comment>
<dbReference type="InterPro" id="IPR004240">
    <property type="entry name" value="EMP70"/>
</dbReference>
<feature type="transmembrane region" description="Helical" evidence="7">
    <location>
        <begin position="546"/>
        <end position="574"/>
    </location>
</feature>
<feature type="transmembrane region" description="Helical" evidence="7">
    <location>
        <begin position="293"/>
        <end position="315"/>
    </location>
</feature>
<dbReference type="GO" id="GO:0016020">
    <property type="term" value="C:membrane"/>
    <property type="evidence" value="ECO:0007669"/>
    <property type="project" value="UniProtKB-SubCell"/>
</dbReference>
<evidence type="ECO:0000256" key="5">
    <source>
        <dbReference type="ARBA" id="ARBA00022989"/>
    </source>
</evidence>
<dbReference type="GO" id="GO:0005737">
    <property type="term" value="C:cytoplasm"/>
    <property type="evidence" value="ECO:0007669"/>
    <property type="project" value="UniProtKB-ARBA"/>
</dbReference>
<evidence type="ECO:0000256" key="7">
    <source>
        <dbReference type="RuleBase" id="RU363079"/>
    </source>
</evidence>
<dbReference type="OrthoDB" id="1666796at2759"/>
<dbReference type="GeneID" id="19317321"/>
<dbReference type="PANTHER" id="PTHR10766:SF111">
    <property type="entry name" value="TRANSMEMBRANE 9 SUPERFAMILY MEMBER 2"/>
    <property type="match status" value="1"/>
</dbReference>
<evidence type="ECO:0000313" key="8">
    <source>
        <dbReference type="EMBL" id="EPQ29456.1"/>
    </source>
</evidence>
<evidence type="ECO:0000256" key="6">
    <source>
        <dbReference type="ARBA" id="ARBA00023136"/>
    </source>
</evidence>
<dbReference type="eggNOG" id="KOG1278">
    <property type="taxonomic scope" value="Eukaryota"/>
</dbReference>
<feature type="transmembrane region" description="Helical" evidence="7">
    <location>
        <begin position="617"/>
        <end position="644"/>
    </location>
</feature>
<feature type="transmembrane region" description="Helical" evidence="7">
    <location>
        <begin position="356"/>
        <end position="383"/>
    </location>
</feature>
<dbReference type="HOGENOM" id="CLU_010714_4_1_1"/>
<name>A0A061HFR3_9BASI</name>